<gene>
    <name evidence="1" type="ORF">CK510_28155</name>
</gene>
<sequence length="63" mass="6919">MVVCPPITGANCRLGRLVKKLPQDTFKNFPLDEGDLGSESKCQFGQNNQSLAKTLSGNTYYSH</sequence>
<organism evidence="1 2">
    <name type="scientific">Brunnivagina elsteri CCALA 953</name>
    <dbReference type="NCBI Taxonomy" id="987040"/>
    <lineage>
        <taxon>Bacteria</taxon>
        <taxon>Bacillati</taxon>
        <taxon>Cyanobacteriota</taxon>
        <taxon>Cyanophyceae</taxon>
        <taxon>Nostocales</taxon>
        <taxon>Calotrichaceae</taxon>
        <taxon>Brunnivagina</taxon>
    </lineage>
</organism>
<comment type="caution">
    <text evidence="1">The sequence shown here is derived from an EMBL/GenBank/DDBJ whole genome shotgun (WGS) entry which is preliminary data.</text>
</comment>
<evidence type="ECO:0000313" key="1">
    <source>
        <dbReference type="EMBL" id="PAX48945.1"/>
    </source>
</evidence>
<dbReference type="RefSeq" id="WP_095724789.1">
    <property type="nucleotide sequence ID" value="NZ_NTFS01000550.1"/>
</dbReference>
<protein>
    <submittedName>
        <fullName evidence="1">Uncharacterized protein</fullName>
    </submittedName>
</protein>
<reference evidence="1 2" key="1">
    <citation type="submission" date="2017-08" db="EMBL/GenBank/DDBJ databases">
        <title>Draft genome sequence of filamentous cyanobacterium Calothrix elsteri CCALA 953.</title>
        <authorList>
            <person name="Gagunashvili A.N."/>
            <person name="Elster J."/>
            <person name="Andresson O.S."/>
        </authorList>
    </citation>
    <scope>NUCLEOTIDE SEQUENCE [LARGE SCALE GENOMIC DNA]</scope>
    <source>
        <strain evidence="1 2">CCALA 953</strain>
    </source>
</reference>
<accession>A0A2A2TAS6</accession>
<evidence type="ECO:0000313" key="2">
    <source>
        <dbReference type="Proteomes" id="UP000218238"/>
    </source>
</evidence>
<keyword evidence="2" id="KW-1185">Reference proteome</keyword>
<name>A0A2A2TAS6_9CYAN</name>
<dbReference type="EMBL" id="NTFS01000550">
    <property type="protein sequence ID" value="PAX48945.1"/>
    <property type="molecule type" value="Genomic_DNA"/>
</dbReference>
<dbReference type="Proteomes" id="UP000218238">
    <property type="component" value="Unassembled WGS sequence"/>
</dbReference>
<proteinExistence type="predicted"/>
<dbReference type="AlphaFoldDB" id="A0A2A2TAS6"/>